<evidence type="ECO:0000256" key="3">
    <source>
        <dbReference type="ARBA" id="ARBA00023125"/>
    </source>
</evidence>
<evidence type="ECO:0000256" key="2">
    <source>
        <dbReference type="ARBA" id="ARBA00023082"/>
    </source>
</evidence>
<evidence type="ECO:0000259" key="5">
    <source>
        <dbReference type="Pfam" id="PF08281"/>
    </source>
</evidence>
<dbReference type="RefSeq" id="WP_094235691.1">
    <property type="nucleotide sequence ID" value="NZ_CP022657.1"/>
</dbReference>
<dbReference type="KEGG" id="tab:CIG75_05175"/>
<dbReference type="SUPFAM" id="SSF88659">
    <property type="entry name" value="Sigma3 and sigma4 domains of RNA polymerase sigma factors"/>
    <property type="match status" value="1"/>
</dbReference>
<dbReference type="Gene3D" id="1.20.140.160">
    <property type="match status" value="1"/>
</dbReference>
<organism evidence="6 7">
    <name type="scientific">Tumebacillus algifaecis</name>
    <dbReference type="NCBI Taxonomy" id="1214604"/>
    <lineage>
        <taxon>Bacteria</taxon>
        <taxon>Bacillati</taxon>
        <taxon>Bacillota</taxon>
        <taxon>Bacilli</taxon>
        <taxon>Bacillales</taxon>
        <taxon>Alicyclobacillaceae</taxon>
        <taxon>Tumebacillus</taxon>
    </lineage>
</organism>
<dbReference type="Pfam" id="PF08281">
    <property type="entry name" value="Sigma70_r4_2"/>
    <property type="match status" value="1"/>
</dbReference>
<keyword evidence="1" id="KW-0805">Transcription regulation</keyword>
<dbReference type="GO" id="GO:0006352">
    <property type="term" value="P:DNA-templated transcription initiation"/>
    <property type="evidence" value="ECO:0007669"/>
    <property type="project" value="InterPro"/>
</dbReference>
<evidence type="ECO:0000313" key="7">
    <source>
        <dbReference type="Proteomes" id="UP000214688"/>
    </source>
</evidence>
<sequence>MTQFAQLPVGSLVRNPLLRCFLEEPENQRLFCEGKREELERRFADYYFEMRFLSFVRKHIHFEAQHLLRKVRRKQIQEPLSLNQKVGDAEGTGRETLDLIVDTTVSVEEKVIAQTSALDDLTPHEGLHRALQTLPHKQQLILQLLFVEGLTEQEAAEILGISQQAINKNKRKALAMIRGQLEVKRGAGNNNLRESG</sequence>
<keyword evidence="4" id="KW-0804">Transcription</keyword>
<protein>
    <recommendedName>
        <fullName evidence="5">RNA polymerase sigma factor 70 region 4 type 2 domain-containing protein</fullName>
    </recommendedName>
</protein>
<reference evidence="6 7" key="1">
    <citation type="journal article" date="2015" name="Int. J. Syst. Evol. Microbiol.">
        <title>Tumebacillus algifaecis sp. nov., isolated from decomposing algal scum.</title>
        <authorList>
            <person name="Wu Y.F."/>
            <person name="Zhang B."/>
            <person name="Xing P."/>
            <person name="Wu Q.L."/>
            <person name="Liu S.J."/>
        </authorList>
    </citation>
    <scope>NUCLEOTIDE SEQUENCE [LARGE SCALE GENOMIC DNA]</scope>
    <source>
        <strain evidence="6 7">THMBR28</strain>
    </source>
</reference>
<gene>
    <name evidence="6" type="ORF">CIG75_05175</name>
</gene>
<dbReference type="InterPro" id="IPR014284">
    <property type="entry name" value="RNA_pol_sigma-70_dom"/>
</dbReference>
<dbReference type="Proteomes" id="UP000214688">
    <property type="component" value="Chromosome"/>
</dbReference>
<evidence type="ECO:0000313" key="6">
    <source>
        <dbReference type="EMBL" id="ASS74439.1"/>
    </source>
</evidence>
<name>A0A223CYF3_9BACL</name>
<proteinExistence type="predicted"/>
<evidence type="ECO:0000256" key="1">
    <source>
        <dbReference type="ARBA" id="ARBA00023015"/>
    </source>
</evidence>
<evidence type="ECO:0000256" key="4">
    <source>
        <dbReference type="ARBA" id="ARBA00023163"/>
    </source>
</evidence>
<dbReference type="GO" id="GO:0003677">
    <property type="term" value="F:DNA binding"/>
    <property type="evidence" value="ECO:0007669"/>
    <property type="project" value="UniProtKB-KW"/>
</dbReference>
<feature type="domain" description="RNA polymerase sigma factor 70 region 4 type 2" evidence="5">
    <location>
        <begin position="126"/>
        <end position="175"/>
    </location>
</feature>
<dbReference type="PANTHER" id="PTHR30385">
    <property type="entry name" value="SIGMA FACTOR F FLAGELLAR"/>
    <property type="match status" value="1"/>
</dbReference>
<dbReference type="InterPro" id="IPR013249">
    <property type="entry name" value="RNA_pol_sigma70_r4_t2"/>
</dbReference>
<accession>A0A223CYF3</accession>
<dbReference type="OrthoDB" id="2942336at2"/>
<dbReference type="InterPro" id="IPR013324">
    <property type="entry name" value="RNA_pol_sigma_r3/r4-like"/>
</dbReference>
<dbReference type="EMBL" id="CP022657">
    <property type="protein sequence ID" value="ASS74439.1"/>
    <property type="molecule type" value="Genomic_DNA"/>
</dbReference>
<keyword evidence="7" id="KW-1185">Reference proteome</keyword>
<keyword evidence="3" id="KW-0238">DNA-binding</keyword>
<dbReference type="AlphaFoldDB" id="A0A223CYF3"/>
<dbReference type="NCBIfam" id="TIGR02937">
    <property type="entry name" value="sigma70-ECF"/>
    <property type="match status" value="1"/>
</dbReference>
<dbReference type="GO" id="GO:0016987">
    <property type="term" value="F:sigma factor activity"/>
    <property type="evidence" value="ECO:0007669"/>
    <property type="project" value="UniProtKB-KW"/>
</dbReference>
<dbReference type="CDD" id="cd06171">
    <property type="entry name" value="Sigma70_r4"/>
    <property type="match status" value="1"/>
</dbReference>
<keyword evidence="2" id="KW-0731">Sigma factor</keyword>